<dbReference type="AlphaFoldDB" id="A0A498IKU3"/>
<accession>A0A498IKU3</accession>
<comment type="caution">
    <text evidence="1">The sequence shown here is derived from an EMBL/GenBank/DDBJ whole genome shotgun (WGS) entry which is preliminary data.</text>
</comment>
<organism evidence="1 2">
    <name type="scientific">Malus domestica</name>
    <name type="common">Apple</name>
    <name type="synonym">Pyrus malus</name>
    <dbReference type="NCBI Taxonomy" id="3750"/>
    <lineage>
        <taxon>Eukaryota</taxon>
        <taxon>Viridiplantae</taxon>
        <taxon>Streptophyta</taxon>
        <taxon>Embryophyta</taxon>
        <taxon>Tracheophyta</taxon>
        <taxon>Spermatophyta</taxon>
        <taxon>Magnoliopsida</taxon>
        <taxon>eudicotyledons</taxon>
        <taxon>Gunneridae</taxon>
        <taxon>Pentapetalae</taxon>
        <taxon>rosids</taxon>
        <taxon>fabids</taxon>
        <taxon>Rosales</taxon>
        <taxon>Rosaceae</taxon>
        <taxon>Amygdaloideae</taxon>
        <taxon>Maleae</taxon>
        <taxon>Malus</taxon>
    </lineage>
</organism>
<evidence type="ECO:0000313" key="1">
    <source>
        <dbReference type="EMBL" id="RXH83966.1"/>
    </source>
</evidence>
<dbReference type="EMBL" id="RDQH01000337">
    <property type="protein sequence ID" value="RXH83966.1"/>
    <property type="molecule type" value="Genomic_DNA"/>
</dbReference>
<protein>
    <submittedName>
        <fullName evidence="1">Uncharacterized protein</fullName>
    </submittedName>
</protein>
<reference evidence="1 2" key="1">
    <citation type="submission" date="2018-10" db="EMBL/GenBank/DDBJ databases">
        <title>A high-quality apple genome assembly.</title>
        <authorList>
            <person name="Hu J."/>
        </authorList>
    </citation>
    <scope>NUCLEOTIDE SEQUENCE [LARGE SCALE GENOMIC DNA]</scope>
    <source>
        <strain evidence="2">cv. HFTH1</strain>
        <tissue evidence="1">Young leaf</tissue>
    </source>
</reference>
<proteinExistence type="predicted"/>
<dbReference type="Proteomes" id="UP000290289">
    <property type="component" value="Chromosome 11"/>
</dbReference>
<keyword evidence="2" id="KW-1185">Reference proteome</keyword>
<sequence>MTWYIVELLQHSSIASSLVVVVLLLNKIVLCSGRSGHKFPIRRRIWCKTSCRLMTSLQISLLVLDLATPSTFEPLHPVDTQ</sequence>
<name>A0A498IKU3_MALDO</name>
<evidence type="ECO:0000313" key="2">
    <source>
        <dbReference type="Proteomes" id="UP000290289"/>
    </source>
</evidence>
<gene>
    <name evidence="1" type="ORF">DVH24_013211</name>
</gene>